<gene>
    <name evidence="1" type="ORF">BDV28DRAFT_144603</name>
</gene>
<keyword evidence="2" id="KW-1185">Reference proteome</keyword>
<organism evidence="1 2">
    <name type="scientific">Aspergillus coremiiformis</name>
    <dbReference type="NCBI Taxonomy" id="138285"/>
    <lineage>
        <taxon>Eukaryota</taxon>
        <taxon>Fungi</taxon>
        <taxon>Dikarya</taxon>
        <taxon>Ascomycota</taxon>
        <taxon>Pezizomycotina</taxon>
        <taxon>Eurotiomycetes</taxon>
        <taxon>Eurotiomycetidae</taxon>
        <taxon>Eurotiales</taxon>
        <taxon>Aspergillaceae</taxon>
        <taxon>Aspergillus</taxon>
        <taxon>Aspergillus subgen. Circumdati</taxon>
    </lineage>
</organism>
<sequence length="114" mass="12828">METDMNLLLIGGNGDIETVFILNWRKHNDNRHVSGSIEVYTLDANGMPVRRGPPQTIFPRPPNSQNQVITITRRQLFLGRPFANRDPNDLFEYRLDEPRVAASDALALMGLAPA</sequence>
<protein>
    <submittedName>
        <fullName evidence="1">Uncharacterized protein</fullName>
    </submittedName>
</protein>
<dbReference type="EMBL" id="ML739033">
    <property type="protein sequence ID" value="KAE8356933.1"/>
    <property type="molecule type" value="Genomic_DNA"/>
</dbReference>
<name>A0A5N6ZI92_9EURO</name>
<proteinExistence type="predicted"/>
<evidence type="ECO:0000313" key="2">
    <source>
        <dbReference type="Proteomes" id="UP000327118"/>
    </source>
</evidence>
<evidence type="ECO:0000313" key="1">
    <source>
        <dbReference type="EMBL" id="KAE8356933.1"/>
    </source>
</evidence>
<dbReference type="AlphaFoldDB" id="A0A5N6ZI92"/>
<reference evidence="2" key="1">
    <citation type="submission" date="2019-04" db="EMBL/GenBank/DDBJ databases">
        <title>Friends and foes A comparative genomics studyof 23 Aspergillus species from section Flavi.</title>
        <authorList>
            <consortium name="DOE Joint Genome Institute"/>
            <person name="Kjaerbolling I."/>
            <person name="Vesth T."/>
            <person name="Frisvad J.C."/>
            <person name="Nybo J.L."/>
            <person name="Theobald S."/>
            <person name="Kildgaard S."/>
            <person name="Isbrandt T."/>
            <person name="Kuo A."/>
            <person name="Sato A."/>
            <person name="Lyhne E.K."/>
            <person name="Kogle M.E."/>
            <person name="Wiebenga A."/>
            <person name="Kun R.S."/>
            <person name="Lubbers R.J."/>
            <person name="Makela M.R."/>
            <person name="Barry K."/>
            <person name="Chovatia M."/>
            <person name="Clum A."/>
            <person name="Daum C."/>
            <person name="Haridas S."/>
            <person name="He G."/>
            <person name="LaButti K."/>
            <person name="Lipzen A."/>
            <person name="Mondo S."/>
            <person name="Riley R."/>
            <person name="Salamov A."/>
            <person name="Simmons B.A."/>
            <person name="Magnuson J.K."/>
            <person name="Henrissat B."/>
            <person name="Mortensen U.H."/>
            <person name="Larsen T.O."/>
            <person name="Devries R.P."/>
            <person name="Grigoriev I.V."/>
            <person name="Machida M."/>
            <person name="Baker S.E."/>
            <person name="Andersen M.R."/>
        </authorList>
    </citation>
    <scope>NUCLEOTIDE SEQUENCE [LARGE SCALE GENOMIC DNA]</scope>
    <source>
        <strain evidence="2">CBS 553.77</strain>
    </source>
</reference>
<dbReference type="Proteomes" id="UP000327118">
    <property type="component" value="Unassembled WGS sequence"/>
</dbReference>
<accession>A0A5N6ZI92</accession>
<dbReference type="OrthoDB" id="76567at2759"/>